<dbReference type="Proteomes" id="UP000831537">
    <property type="component" value="Chromosome"/>
</dbReference>
<organism evidence="3 4">
    <name type="scientific">Gracilibacillus salinarum</name>
    <dbReference type="NCBI Taxonomy" id="2932255"/>
    <lineage>
        <taxon>Bacteria</taxon>
        <taxon>Bacillati</taxon>
        <taxon>Bacillota</taxon>
        <taxon>Bacilli</taxon>
        <taxon>Bacillales</taxon>
        <taxon>Bacillaceae</taxon>
        <taxon>Gracilibacillus</taxon>
    </lineage>
</organism>
<feature type="domain" description="Transcription regulator PadR N-terminal" evidence="1">
    <location>
        <begin position="11"/>
        <end position="84"/>
    </location>
</feature>
<evidence type="ECO:0000259" key="2">
    <source>
        <dbReference type="Pfam" id="PF10400"/>
    </source>
</evidence>
<dbReference type="PANTHER" id="PTHR43252">
    <property type="entry name" value="TRANSCRIPTIONAL REGULATOR YQJI"/>
    <property type="match status" value="1"/>
</dbReference>
<evidence type="ECO:0000259" key="1">
    <source>
        <dbReference type="Pfam" id="PF03551"/>
    </source>
</evidence>
<dbReference type="InterPro" id="IPR036390">
    <property type="entry name" value="WH_DNA-bd_sf"/>
</dbReference>
<dbReference type="Gene3D" id="1.10.10.10">
    <property type="entry name" value="Winged helix-like DNA-binding domain superfamily/Winged helix DNA-binding domain"/>
    <property type="match status" value="1"/>
</dbReference>
<protein>
    <submittedName>
        <fullName evidence="3">PadR family transcriptional regulator</fullName>
    </submittedName>
</protein>
<dbReference type="PANTHER" id="PTHR43252:SF6">
    <property type="entry name" value="NEGATIVE TRANSCRIPTION REGULATOR PADR"/>
    <property type="match status" value="1"/>
</dbReference>
<name>A0ABY4GI52_9BACI</name>
<reference evidence="3 4" key="1">
    <citation type="submission" date="2022-04" db="EMBL/GenBank/DDBJ databases">
        <title>Gracilibacillus sp. isolated from saltern.</title>
        <authorList>
            <person name="Won M."/>
            <person name="Lee C.-M."/>
            <person name="Woen H.-Y."/>
            <person name="Kwon S.-W."/>
        </authorList>
    </citation>
    <scope>NUCLEOTIDE SEQUENCE [LARGE SCALE GENOMIC DNA]</scope>
    <source>
        <strain evidence="3 4">SSPM10-3</strain>
    </source>
</reference>
<dbReference type="Gene3D" id="6.10.140.190">
    <property type="match status" value="1"/>
</dbReference>
<dbReference type="InterPro" id="IPR005149">
    <property type="entry name" value="Tscrpt_reg_PadR_N"/>
</dbReference>
<gene>
    <name evidence="3" type="ORF">MUN87_11810</name>
</gene>
<evidence type="ECO:0000313" key="3">
    <source>
        <dbReference type="EMBL" id="UOQ83447.1"/>
    </source>
</evidence>
<dbReference type="EMBL" id="CP095071">
    <property type="protein sequence ID" value="UOQ83447.1"/>
    <property type="molecule type" value="Genomic_DNA"/>
</dbReference>
<dbReference type="SUPFAM" id="SSF46785">
    <property type="entry name" value="Winged helix' DNA-binding domain"/>
    <property type="match status" value="1"/>
</dbReference>
<dbReference type="InterPro" id="IPR036388">
    <property type="entry name" value="WH-like_DNA-bd_sf"/>
</dbReference>
<dbReference type="Pfam" id="PF10400">
    <property type="entry name" value="Vir_act_alpha_C"/>
    <property type="match status" value="1"/>
</dbReference>
<keyword evidence="4" id="KW-1185">Reference proteome</keyword>
<proteinExistence type="predicted"/>
<sequence length="184" mass="21602">MKTYNDTTYAILGILTTNCKSGYEIKKFIDQSLNHFWKISYGQIYPTLKLLVQDGLAEVQTESVPGKPASKDYHLTTKGMELLKKWLAQPTGQLPVERNEILLKLFFGRQQSEEQSRILLQDYKQELKKRYFTYEAIERSIMEHEEDEEDTKYWLFTLDYGKRSTQAAIDWCHVTLAQLSTKEE</sequence>
<evidence type="ECO:0000313" key="4">
    <source>
        <dbReference type="Proteomes" id="UP000831537"/>
    </source>
</evidence>
<dbReference type="InterPro" id="IPR018309">
    <property type="entry name" value="Tscrpt_reg_PadR_C"/>
</dbReference>
<dbReference type="Pfam" id="PF03551">
    <property type="entry name" value="PadR"/>
    <property type="match status" value="1"/>
</dbReference>
<feature type="domain" description="Transcription regulator PadR C-terminal" evidence="2">
    <location>
        <begin position="98"/>
        <end position="179"/>
    </location>
</feature>
<dbReference type="RefSeq" id="WP_244740345.1">
    <property type="nucleotide sequence ID" value="NZ_CP095071.1"/>
</dbReference>
<accession>A0ABY4GI52</accession>